<reference evidence="2 3" key="1">
    <citation type="submission" date="2019-12" db="EMBL/GenBank/DDBJ databases">
        <title>Whole-genome sequencing of Allorhizobium vitis.</title>
        <authorList>
            <person name="Gan H.M."/>
            <person name="Szegedi E."/>
            <person name="Burr T."/>
            <person name="Savka M.A."/>
        </authorList>
    </citation>
    <scope>NUCLEOTIDE SEQUENCE [LARGE SCALE GENOMIC DNA]</scope>
    <source>
        <strain evidence="2 3">CG516</strain>
    </source>
</reference>
<gene>
    <name evidence="2" type="ORF">GOZ90_24500</name>
</gene>
<dbReference type="AlphaFoldDB" id="A0A6L6VL52"/>
<proteinExistence type="inferred from homology"/>
<evidence type="ECO:0000313" key="2">
    <source>
        <dbReference type="EMBL" id="MUZ75831.1"/>
    </source>
</evidence>
<dbReference type="PANTHER" id="PTHR10672:SF3">
    <property type="entry name" value="PROTEIN HU-LI TAI SHAO"/>
    <property type="match status" value="1"/>
</dbReference>
<dbReference type="Pfam" id="PF00596">
    <property type="entry name" value="Aldolase_II"/>
    <property type="match status" value="1"/>
</dbReference>
<evidence type="ECO:0000256" key="1">
    <source>
        <dbReference type="ARBA" id="ARBA00037961"/>
    </source>
</evidence>
<dbReference type="SMART" id="SM01007">
    <property type="entry name" value="Aldolase_II"/>
    <property type="match status" value="1"/>
</dbReference>
<comment type="caution">
    <text evidence="2">The sequence shown here is derived from an EMBL/GenBank/DDBJ whole genome shotgun (WGS) entry which is preliminary data.</text>
</comment>
<dbReference type="RefSeq" id="WP_156538762.1">
    <property type="nucleotide sequence ID" value="NZ_WPHN01000028.1"/>
</dbReference>
<evidence type="ECO:0000313" key="3">
    <source>
        <dbReference type="Proteomes" id="UP000477951"/>
    </source>
</evidence>
<dbReference type="GO" id="GO:0005856">
    <property type="term" value="C:cytoskeleton"/>
    <property type="evidence" value="ECO:0007669"/>
    <property type="project" value="TreeGrafter"/>
</dbReference>
<accession>A0A6L6VL52</accession>
<dbReference type="InterPro" id="IPR001303">
    <property type="entry name" value="Aldolase_II/adducin_N"/>
</dbReference>
<name>A0A6L6VL52_AGRVI</name>
<dbReference type="SUPFAM" id="SSF53639">
    <property type="entry name" value="AraD/HMP-PK domain-like"/>
    <property type="match status" value="1"/>
</dbReference>
<sequence length="257" mass="28042">MSASVSSPHENPTVAGTPQDQLILSRMTKASHILYVEGQNDFNHGQISARRGNSDEFWIRGAAMGFDEVTENSFGLCNMAGEKLSGNVTIPPEWPIHSAVYSRKTTINAIVHTHAPNALIFGAMRRPLVPISHDGCVFYGKLGYFDLTTNTILDLRTANAMVDELGDGKALLLKNHGLVTAGANIKEATILALCLEQACAFQLRAEASGTFSGSDSEDVLAKRDFIFSAVAINTYWSYFERKLSRVLAGQQLPEHRV</sequence>
<dbReference type="GO" id="GO:0051015">
    <property type="term" value="F:actin filament binding"/>
    <property type="evidence" value="ECO:0007669"/>
    <property type="project" value="TreeGrafter"/>
</dbReference>
<comment type="similarity">
    <text evidence="1">Belongs to the aldolase class II family.</text>
</comment>
<dbReference type="Gene3D" id="3.40.225.10">
    <property type="entry name" value="Class II aldolase/adducin N-terminal domain"/>
    <property type="match status" value="1"/>
</dbReference>
<dbReference type="PANTHER" id="PTHR10672">
    <property type="entry name" value="ADDUCIN"/>
    <property type="match status" value="1"/>
</dbReference>
<protein>
    <submittedName>
        <fullName evidence="2">Class II aldolase/adducin family protein</fullName>
    </submittedName>
</protein>
<dbReference type="EMBL" id="WPHR01000038">
    <property type="protein sequence ID" value="MUZ75831.1"/>
    <property type="molecule type" value="Genomic_DNA"/>
</dbReference>
<dbReference type="Proteomes" id="UP000477951">
    <property type="component" value="Unassembled WGS sequence"/>
</dbReference>
<dbReference type="InterPro" id="IPR036409">
    <property type="entry name" value="Aldolase_II/adducin_N_sf"/>
</dbReference>
<organism evidence="2 3">
    <name type="scientific">Agrobacterium vitis</name>
    <name type="common">Rhizobium vitis</name>
    <dbReference type="NCBI Taxonomy" id="373"/>
    <lineage>
        <taxon>Bacteria</taxon>
        <taxon>Pseudomonadati</taxon>
        <taxon>Pseudomonadota</taxon>
        <taxon>Alphaproteobacteria</taxon>
        <taxon>Hyphomicrobiales</taxon>
        <taxon>Rhizobiaceae</taxon>
        <taxon>Rhizobium/Agrobacterium group</taxon>
        <taxon>Agrobacterium</taxon>
    </lineage>
</organism>
<dbReference type="InterPro" id="IPR051017">
    <property type="entry name" value="Aldolase-II_Adducin_sf"/>
</dbReference>